<dbReference type="InterPro" id="IPR008949">
    <property type="entry name" value="Isoprenoid_synthase_dom_sf"/>
</dbReference>
<gene>
    <name evidence="7" type="ORF">JRO89_XS07G0228200</name>
</gene>
<reference evidence="7 8" key="1">
    <citation type="submission" date="2021-02" db="EMBL/GenBank/DDBJ databases">
        <title>Plant Genome Project.</title>
        <authorList>
            <person name="Zhang R.-G."/>
        </authorList>
    </citation>
    <scope>NUCLEOTIDE SEQUENCE [LARGE SCALE GENOMIC DNA]</scope>
    <source>
        <tissue evidence="7">Leaves</tissue>
    </source>
</reference>
<dbReference type="InterPro" id="IPR001906">
    <property type="entry name" value="Terpene_synth_N"/>
</dbReference>
<dbReference type="InterPro" id="IPR005630">
    <property type="entry name" value="Terpene_synthase_metal-bd"/>
</dbReference>
<keyword evidence="1" id="KW-0479">Metal-binding</keyword>
<evidence type="ECO:0000256" key="2">
    <source>
        <dbReference type="ARBA" id="ARBA00022842"/>
    </source>
</evidence>
<comment type="similarity">
    <text evidence="4">Belongs to the terpene synthase family. Tpsa subfamily.</text>
</comment>
<evidence type="ECO:0000256" key="3">
    <source>
        <dbReference type="ARBA" id="ARBA00023239"/>
    </source>
</evidence>
<dbReference type="Pfam" id="PF01397">
    <property type="entry name" value="Terpene_synth"/>
    <property type="match status" value="1"/>
</dbReference>
<proteinExistence type="inferred from homology"/>
<comment type="caution">
    <text evidence="7">The sequence shown here is derived from an EMBL/GenBank/DDBJ whole genome shotgun (WGS) entry which is preliminary data.</text>
</comment>
<dbReference type="InterPro" id="IPR008930">
    <property type="entry name" value="Terpenoid_cyclase/PrenylTrfase"/>
</dbReference>
<keyword evidence="8" id="KW-1185">Reference proteome</keyword>
<organism evidence="7 8">
    <name type="scientific">Xanthoceras sorbifolium</name>
    <dbReference type="NCBI Taxonomy" id="99658"/>
    <lineage>
        <taxon>Eukaryota</taxon>
        <taxon>Viridiplantae</taxon>
        <taxon>Streptophyta</taxon>
        <taxon>Embryophyta</taxon>
        <taxon>Tracheophyta</taxon>
        <taxon>Spermatophyta</taxon>
        <taxon>Magnoliopsida</taxon>
        <taxon>eudicotyledons</taxon>
        <taxon>Gunneridae</taxon>
        <taxon>Pentapetalae</taxon>
        <taxon>rosids</taxon>
        <taxon>malvids</taxon>
        <taxon>Sapindales</taxon>
        <taxon>Sapindaceae</taxon>
        <taxon>Xanthoceroideae</taxon>
        <taxon>Xanthoceras</taxon>
    </lineage>
</organism>
<accession>A0ABQ8HUZ6</accession>
<evidence type="ECO:0000256" key="4">
    <source>
        <dbReference type="ARBA" id="ARBA00038405"/>
    </source>
</evidence>
<evidence type="ECO:0000259" key="5">
    <source>
        <dbReference type="Pfam" id="PF01397"/>
    </source>
</evidence>
<feature type="domain" description="Terpene synthase metal-binding" evidence="6">
    <location>
        <begin position="301"/>
        <end position="381"/>
    </location>
</feature>
<evidence type="ECO:0000259" key="6">
    <source>
        <dbReference type="Pfam" id="PF03936"/>
    </source>
</evidence>
<evidence type="ECO:0000313" key="8">
    <source>
        <dbReference type="Proteomes" id="UP000827721"/>
    </source>
</evidence>
<dbReference type="Gene3D" id="1.50.10.130">
    <property type="entry name" value="Terpene synthase, N-terminal domain"/>
    <property type="match status" value="1"/>
</dbReference>
<dbReference type="InterPro" id="IPR036965">
    <property type="entry name" value="Terpene_synth_N_sf"/>
</dbReference>
<keyword evidence="3" id="KW-0456">Lyase</keyword>
<protein>
    <submittedName>
        <fullName evidence="7">Uncharacterized protein</fullName>
    </submittedName>
</protein>
<sequence>MAEQALVVAKSQQYCILSFPKFAPQVLWGRRSSVSFPIIYSKIRGRFKACLASKTNQKVERQLAVFPSDIWKDSNAFTSVASRICDFDQTYGNQIQELKDKVKEMLTAPTNDPREKVCLINSLYRLGISYHFEDDIDQQLSRIFETQLNYIDDHEYDLYTTALLFRVFRMNGYKMSCDVFNKFKEGDGKFKKYLTNDARGMLSLYEASYLRINGEDILDEALAFTKAHLNSLCEKSSPHLKTKIIKALKMPLNKRIPRQEAVEYISVYEEEESRDETLLLFAKLDFNRVQLLHQQEISHLIRWDTSALDQLPDYLKTVYSALLNLFDDINVELTEEERSYRVSYTKDTVKEMMRSYHVQEEWFNQNYVPPFDEYLDAAVVRQVVSQ</sequence>
<dbReference type="Gene3D" id="1.10.600.10">
    <property type="entry name" value="Farnesyl Diphosphate Synthase"/>
    <property type="match status" value="2"/>
</dbReference>
<dbReference type="Pfam" id="PF03936">
    <property type="entry name" value="Terpene_synth_C"/>
    <property type="match status" value="1"/>
</dbReference>
<name>A0ABQ8HUZ6_9ROSI</name>
<dbReference type="InterPro" id="IPR050148">
    <property type="entry name" value="Terpene_synthase-like"/>
</dbReference>
<dbReference type="PANTHER" id="PTHR31225">
    <property type="entry name" value="OS04G0344100 PROTEIN-RELATED"/>
    <property type="match status" value="1"/>
</dbReference>
<dbReference type="Proteomes" id="UP000827721">
    <property type="component" value="Unassembled WGS sequence"/>
</dbReference>
<keyword evidence="2" id="KW-0460">Magnesium</keyword>
<dbReference type="SUPFAM" id="SSF48576">
    <property type="entry name" value="Terpenoid synthases"/>
    <property type="match status" value="1"/>
</dbReference>
<dbReference type="EMBL" id="JAFEMO010000007">
    <property type="protein sequence ID" value="KAH7568073.1"/>
    <property type="molecule type" value="Genomic_DNA"/>
</dbReference>
<dbReference type="PANTHER" id="PTHR31225:SF93">
    <property type="entry name" value="ALPHA-HUMULENE_(-)-(E)-BETA-CARYOPHYLLENE SYNTHASE"/>
    <property type="match status" value="1"/>
</dbReference>
<evidence type="ECO:0000313" key="7">
    <source>
        <dbReference type="EMBL" id="KAH7568073.1"/>
    </source>
</evidence>
<feature type="domain" description="Terpene synthase N-terminal" evidence="5">
    <location>
        <begin position="88"/>
        <end position="248"/>
    </location>
</feature>
<evidence type="ECO:0000256" key="1">
    <source>
        <dbReference type="ARBA" id="ARBA00022723"/>
    </source>
</evidence>
<dbReference type="SUPFAM" id="SSF48239">
    <property type="entry name" value="Terpenoid cyclases/Protein prenyltransferases"/>
    <property type="match status" value="1"/>
</dbReference>